<feature type="domain" description="Arginosuccinate synthase-like N-terminal" evidence="9">
    <location>
        <begin position="4"/>
        <end position="165"/>
    </location>
</feature>
<keyword evidence="3 8" id="KW-0055">Arginine biosynthesis</keyword>
<name>A0ABN2GI44_9ACTN</name>
<dbReference type="PANTHER" id="PTHR11587:SF2">
    <property type="entry name" value="ARGININOSUCCINATE SYNTHASE"/>
    <property type="match status" value="1"/>
</dbReference>
<evidence type="ECO:0000313" key="11">
    <source>
        <dbReference type="EMBL" id="GAA1670916.1"/>
    </source>
</evidence>
<evidence type="ECO:0000256" key="5">
    <source>
        <dbReference type="ARBA" id="ARBA00022605"/>
    </source>
</evidence>
<comment type="catalytic activity">
    <reaction evidence="8">
        <text>L-citrulline + L-aspartate + ATP = 2-(N(omega)-L-arginino)succinate + AMP + diphosphate + H(+)</text>
        <dbReference type="Rhea" id="RHEA:10932"/>
        <dbReference type="ChEBI" id="CHEBI:15378"/>
        <dbReference type="ChEBI" id="CHEBI:29991"/>
        <dbReference type="ChEBI" id="CHEBI:30616"/>
        <dbReference type="ChEBI" id="CHEBI:33019"/>
        <dbReference type="ChEBI" id="CHEBI:57472"/>
        <dbReference type="ChEBI" id="CHEBI:57743"/>
        <dbReference type="ChEBI" id="CHEBI:456215"/>
        <dbReference type="EC" id="6.3.4.5"/>
    </reaction>
</comment>
<evidence type="ECO:0000313" key="12">
    <source>
        <dbReference type="Proteomes" id="UP001499851"/>
    </source>
</evidence>
<dbReference type="InterPro" id="IPR023434">
    <property type="entry name" value="Arginosuc_synth_type_1_subfam"/>
</dbReference>
<dbReference type="InterPro" id="IPR048267">
    <property type="entry name" value="Arginosuc_syn_N"/>
</dbReference>
<gene>
    <name evidence="8" type="primary">argG</name>
    <name evidence="11" type="ORF">GCM10009830_16080</name>
</gene>
<dbReference type="EMBL" id="BAAAQF010000005">
    <property type="protein sequence ID" value="GAA1670916.1"/>
    <property type="molecule type" value="Genomic_DNA"/>
</dbReference>
<dbReference type="NCBIfam" id="TIGR00032">
    <property type="entry name" value="argG"/>
    <property type="match status" value="1"/>
</dbReference>
<dbReference type="InterPro" id="IPR014729">
    <property type="entry name" value="Rossmann-like_a/b/a_fold"/>
</dbReference>
<dbReference type="SUPFAM" id="SSF69864">
    <property type="entry name" value="Argininosuccinate synthetase, C-terminal domain"/>
    <property type="match status" value="1"/>
</dbReference>
<reference evidence="11 12" key="1">
    <citation type="journal article" date="2019" name="Int. J. Syst. Evol. Microbiol.">
        <title>The Global Catalogue of Microorganisms (GCM) 10K type strain sequencing project: providing services to taxonomists for standard genome sequencing and annotation.</title>
        <authorList>
            <consortium name="The Broad Institute Genomics Platform"/>
            <consortium name="The Broad Institute Genome Sequencing Center for Infectious Disease"/>
            <person name="Wu L."/>
            <person name="Ma J."/>
        </authorList>
    </citation>
    <scope>NUCLEOTIDE SEQUENCE [LARGE SCALE GENOMIC DNA]</scope>
    <source>
        <strain evidence="11 12">JCM 16001</strain>
    </source>
</reference>
<comment type="similarity">
    <text evidence="8">Belongs to the argininosuccinate synthase family. Type 1 subfamily.</text>
</comment>
<feature type="binding site" evidence="8">
    <location>
        <position position="127"/>
    </location>
    <ligand>
        <name>L-citrulline</name>
        <dbReference type="ChEBI" id="CHEBI:57743"/>
    </ligand>
</feature>
<dbReference type="EC" id="6.3.4.5" evidence="2 8"/>
<dbReference type="Proteomes" id="UP001499851">
    <property type="component" value="Unassembled WGS sequence"/>
</dbReference>
<comment type="caution">
    <text evidence="11">The sequence shown here is derived from an EMBL/GenBank/DDBJ whole genome shotgun (WGS) entry which is preliminary data.</text>
</comment>
<dbReference type="CDD" id="cd01999">
    <property type="entry name" value="ASS"/>
    <property type="match status" value="1"/>
</dbReference>
<keyword evidence="8" id="KW-0963">Cytoplasm</keyword>
<keyword evidence="6 8" id="KW-0547">Nucleotide-binding</keyword>
<evidence type="ECO:0000256" key="3">
    <source>
        <dbReference type="ARBA" id="ARBA00022571"/>
    </source>
</evidence>
<dbReference type="InterPro" id="IPR018223">
    <property type="entry name" value="Arginosuc_synth_CS"/>
</dbReference>
<dbReference type="HAMAP" id="MF_00005">
    <property type="entry name" value="Arg_succ_synth_type1"/>
    <property type="match status" value="1"/>
</dbReference>
<dbReference type="RefSeq" id="WP_344484185.1">
    <property type="nucleotide sequence ID" value="NZ_BAAAQF010000005.1"/>
</dbReference>
<dbReference type="SUPFAM" id="SSF52402">
    <property type="entry name" value="Adenine nucleotide alpha hydrolases-like"/>
    <property type="match status" value="1"/>
</dbReference>
<keyword evidence="12" id="KW-1185">Reference proteome</keyword>
<keyword evidence="4 8" id="KW-0436">Ligase</keyword>
<dbReference type="PROSITE" id="PS00564">
    <property type="entry name" value="ARGININOSUCCIN_SYN_1"/>
    <property type="match status" value="1"/>
</dbReference>
<feature type="binding site" evidence="8">
    <location>
        <position position="271"/>
    </location>
    <ligand>
        <name>L-citrulline</name>
        <dbReference type="ChEBI" id="CHEBI:57743"/>
    </ligand>
</feature>
<evidence type="ECO:0000256" key="4">
    <source>
        <dbReference type="ARBA" id="ARBA00022598"/>
    </source>
</evidence>
<keyword evidence="7 8" id="KW-0067">ATP-binding</keyword>
<dbReference type="Gene3D" id="3.40.50.620">
    <property type="entry name" value="HUPs"/>
    <property type="match status" value="1"/>
</dbReference>
<dbReference type="Gene3D" id="1.20.5.470">
    <property type="entry name" value="Single helix bin"/>
    <property type="match status" value="1"/>
</dbReference>
<feature type="binding site" evidence="8">
    <location>
        <position position="175"/>
    </location>
    <ligand>
        <name>L-citrulline</name>
        <dbReference type="ChEBI" id="CHEBI:57743"/>
    </ligand>
</feature>
<organism evidence="11 12">
    <name type="scientific">Glycomyces endophyticus</name>
    <dbReference type="NCBI Taxonomy" id="480996"/>
    <lineage>
        <taxon>Bacteria</taxon>
        <taxon>Bacillati</taxon>
        <taxon>Actinomycetota</taxon>
        <taxon>Actinomycetes</taxon>
        <taxon>Glycomycetales</taxon>
        <taxon>Glycomycetaceae</taxon>
        <taxon>Glycomyces</taxon>
    </lineage>
</organism>
<feature type="binding site" evidence="8">
    <location>
        <position position="259"/>
    </location>
    <ligand>
        <name>L-citrulline</name>
        <dbReference type="ChEBI" id="CHEBI:57743"/>
    </ligand>
</feature>
<proteinExistence type="inferred from homology"/>
<protein>
    <recommendedName>
        <fullName evidence="2 8">Argininosuccinate synthase</fullName>
        <ecNumber evidence="2 8">6.3.4.5</ecNumber>
    </recommendedName>
    <alternativeName>
        <fullName evidence="8">Citrulline--aspartate ligase</fullName>
    </alternativeName>
</protein>
<feature type="binding site" evidence="8">
    <location>
        <position position="123"/>
    </location>
    <ligand>
        <name>L-citrulline</name>
        <dbReference type="ChEBI" id="CHEBI:57743"/>
    </ligand>
</feature>
<comment type="pathway">
    <text evidence="1 8">Amino-acid biosynthesis; L-arginine biosynthesis; L-arginine from L-ornithine and carbamoyl phosphate: step 2/3.</text>
</comment>
<dbReference type="PROSITE" id="PS00565">
    <property type="entry name" value="ARGININOSUCCIN_SYN_2"/>
    <property type="match status" value="1"/>
</dbReference>
<comment type="subunit">
    <text evidence="8">Homotetramer.</text>
</comment>
<dbReference type="Pfam" id="PF00764">
    <property type="entry name" value="Arginosuc_synth"/>
    <property type="match status" value="1"/>
</dbReference>
<dbReference type="Pfam" id="PF20979">
    <property type="entry name" value="Arginosuc_syn_C"/>
    <property type="match status" value="1"/>
</dbReference>
<evidence type="ECO:0000256" key="7">
    <source>
        <dbReference type="ARBA" id="ARBA00022840"/>
    </source>
</evidence>
<evidence type="ECO:0000259" key="9">
    <source>
        <dbReference type="Pfam" id="PF00764"/>
    </source>
</evidence>
<dbReference type="Gene3D" id="3.90.1260.10">
    <property type="entry name" value="Argininosuccinate synthetase, chain A, domain 2"/>
    <property type="match status" value="1"/>
</dbReference>
<feature type="binding site" evidence="8">
    <location>
        <begin position="8"/>
        <end position="16"/>
    </location>
    <ligand>
        <name>ATP</name>
        <dbReference type="ChEBI" id="CHEBI:30616"/>
    </ligand>
</feature>
<evidence type="ECO:0000256" key="6">
    <source>
        <dbReference type="ARBA" id="ARBA00022741"/>
    </source>
</evidence>
<comment type="caution">
    <text evidence="8">Lacks conserved residue(s) required for the propagation of feature annotation.</text>
</comment>
<feature type="binding site" evidence="8">
    <location>
        <position position="117"/>
    </location>
    <ligand>
        <name>ATP</name>
        <dbReference type="ChEBI" id="CHEBI:30616"/>
    </ligand>
</feature>
<accession>A0ABN2GI44</accession>
<dbReference type="InterPro" id="IPR048268">
    <property type="entry name" value="Arginosuc_syn_C"/>
</dbReference>
<comment type="subcellular location">
    <subcellularLocation>
        <location evidence="8">Cytoplasm</location>
    </subcellularLocation>
</comment>
<sequence>MTEKVVLAYSGGLDTSVAIPYLAEQLDAEVIAVAIDVGQNGEDMEVIKQRALGCGAVAAEIIDAREEFAADYCFPAVAANALYMDRYPLVSALSRPLIVKHLVAAAEKHGATIVSHGCTGKGNDQVRFEAGLAALAPHLKVVAPARDFAWTRDKAIAFAEEKHLPIDVTKKSPYSIDQNLWGRAVETGFLEDIWNGPIEDIYDYTQNPAEEREPDEVVITFVSGRPVALDGVEKSAYELVKELNERAGAQGIGRIDMVEDRLVGIKSREVYESPAGITLIAAHMELENVTIEREQARFKRTVDQRWGELVYDGLWFSPLKQSLETFVNDVQTYVTGEVRVTLHAGKATVTGRRSETSLYDFDLATYDEGDAFDQSNARGFVELWSLPAKLAAARNERIKNEAE</sequence>
<dbReference type="NCBIfam" id="NF001770">
    <property type="entry name" value="PRK00509.1"/>
    <property type="match status" value="1"/>
</dbReference>
<evidence type="ECO:0000256" key="1">
    <source>
        <dbReference type="ARBA" id="ARBA00004967"/>
    </source>
</evidence>
<feature type="domain" description="Arginosuccinate synthase C-terminal" evidence="10">
    <location>
        <begin position="174"/>
        <end position="390"/>
    </location>
</feature>
<feature type="binding site" evidence="8">
    <location>
        <position position="123"/>
    </location>
    <ligand>
        <name>L-aspartate</name>
        <dbReference type="ChEBI" id="CHEBI:29991"/>
    </ligand>
</feature>
<dbReference type="InterPro" id="IPR001518">
    <property type="entry name" value="Arginosuc_synth"/>
</dbReference>
<dbReference type="InterPro" id="IPR024074">
    <property type="entry name" value="AS_cat/multimer_dom_body"/>
</dbReference>
<feature type="binding site" evidence="8">
    <location>
        <position position="124"/>
    </location>
    <ligand>
        <name>L-aspartate</name>
        <dbReference type="ChEBI" id="CHEBI:29991"/>
    </ligand>
</feature>
<dbReference type="PANTHER" id="PTHR11587">
    <property type="entry name" value="ARGININOSUCCINATE SYNTHASE"/>
    <property type="match status" value="1"/>
</dbReference>
<feature type="binding site" evidence="8">
    <location>
        <position position="119"/>
    </location>
    <ligand>
        <name>L-aspartate</name>
        <dbReference type="ChEBI" id="CHEBI:29991"/>
    </ligand>
</feature>
<keyword evidence="5 8" id="KW-0028">Amino-acid biosynthesis</keyword>
<evidence type="ECO:0000256" key="2">
    <source>
        <dbReference type="ARBA" id="ARBA00012286"/>
    </source>
</evidence>
<feature type="binding site" evidence="8">
    <location>
        <position position="87"/>
    </location>
    <ligand>
        <name>L-citrulline</name>
        <dbReference type="ChEBI" id="CHEBI:57743"/>
    </ligand>
</feature>
<evidence type="ECO:0000256" key="8">
    <source>
        <dbReference type="HAMAP-Rule" id="MF_00005"/>
    </source>
</evidence>
<evidence type="ECO:0000259" key="10">
    <source>
        <dbReference type="Pfam" id="PF20979"/>
    </source>
</evidence>